<keyword evidence="2" id="KW-1185">Reference proteome</keyword>
<accession>A0A8T9SZY3</accession>
<evidence type="ECO:0000313" key="1">
    <source>
        <dbReference type="EMBL" id="UOR07177.1"/>
    </source>
</evidence>
<proteinExistence type="predicted"/>
<dbReference type="AlphaFoldDB" id="A0A8T9SZY3"/>
<dbReference type="KEGG" id="haei:MUN82_08780"/>
<evidence type="ECO:0000313" key="2">
    <source>
        <dbReference type="Proteomes" id="UP000829925"/>
    </source>
</evidence>
<gene>
    <name evidence="1" type="ORF">MUN82_08780</name>
</gene>
<protein>
    <submittedName>
        <fullName evidence="1">Uncharacterized protein</fullName>
    </submittedName>
</protein>
<reference evidence="1 2" key="1">
    <citation type="submission" date="2022-04" db="EMBL/GenBank/DDBJ databases">
        <title>Hymenobacter sp. isolated from the air.</title>
        <authorList>
            <person name="Won M."/>
            <person name="Lee C.-M."/>
            <person name="Woen H.-Y."/>
            <person name="Kwon S.-W."/>
        </authorList>
    </citation>
    <scope>NUCLEOTIDE SEQUENCE [LARGE SCALE GENOMIC DNA]</scope>
    <source>
        <strain evidence="2">5413 J-13</strain>
    </source>
</reference>
<dbReference type="EMBL" id="CP095053">
    <property type="protein sequence ID" value="UOR07177.1"/>
    <property type="molecule type" value="Genomic_DNA"/>
</dbReference>
<sequence>MTQEKIERGLAITAEIAGLKTEVEELQRNEYYLRIIKVDESLPVEQWLSITYVNPEGNPDEAEIKAFLESLIARRTAKIAELESEFESL</sequence>
<organism evidence="1 2">
    <name type="scientific">Hymenobacter aerilatus</name>
    <dbReference type="NCBI Taxonomy" id="2932251"/>
    <lineage>
        <taxon>Bacteria</taxon>
        <taxon>Pseudomonadati</taxon>
        <taxon>Bacteroidota</taxon>
        <taxon>Cytophagia</taxon>
        <taxon>Cytophagales</taxon>
        <taxon>Hymenobacteraceae</taxon>
        <taxon>Hymenobacter</taxon>
    </lineage>
</organism>
<dbReference type="RefSeq" id="WP_245096731.1">
    <property type="nucleotide sequence ID" value="NZ_CP095053.1"/>
</dbReference>
<name>A0A8T9SZY3_9BACT</name>
<dbReference type="Proteomes" id="UP000829925">
    <property type="component" value="Chromosome"/>
</dbReference>